<feature type="active site" description="Charge relay system" evidence="5">
    <location>
        <position position="63"/>
    </location>
</feature>
<dbReference type="OrthoDB" id="9790784at2"/>
<evidence type="ECO:0000256" key="2">
    <source>
        <dbReference type="ARBA" id="ARBA00022670"/>
    </source>
</evidence>
<dbReference type="PANTHER" id="PTHR43806">
    <property type="entry name" value="PEPTIDASE S8"/>
    <property type="match status" value="1"/>
</dbReference>
<comment type="caution">
    <text evidence="10">The sequence shown here is derived from an EMBL/GenBank/DDBJ whole genome shotgun (WGS) entry which is preliminary data.</text>
</comment>
<protein>
    <submittedName>
        <fullName evidence="10">PatA/PatG family cyanobactin maturation protease</fullName>
    </submittedName>
</protein>
<dbReference type="EMBL" id="RJLR01000042">
    <property type="protein sequence ID" value="RNM02807.1"/>
    <property type="molecule type" value="Genomic_DNA"/>
</dbReference>
<reference evidence="10 11" key="1">
    <citation type="submission" date="2018-11" db="EMBL/GenBank/DDBJ databases">
        <title>Characterization of surface water Dickeya isolates.</title>
        <authorList>
            <person name="Van Gijsegem F."/>
            <person name="Pedron J."/>
        </authorList>
    </citation>
    <scope>NUCLEOTIDE SEQUENCE [LARGE SCALE GENOMIC DNA]</scope>
    <source>
        <strain evidence="10 11">FVG1-MFV-O17</strain>
    </source>
</reference>
<feature type="domain" description="PatG C-terminal" evidence="9">
    <location>
        <begin position="548"/>
        <end position="654"/>
    </location>
</feature>
<evidence type="ECO:0000259" key="9">
    <source>
        <dbReference type="Pfam" id="PF18065"/>
    </source>
</evidence>
<accession>A0A3N0FRT7</accession>
<dbReference type="InterPro" id="IPR040636">
    <property type="entry name" value="PatG_C"/>
</dbReference>
<evidence type="ECO:0000313" key="10">
    <source>
        <dbReference type="EMBL" id="RNM02807.1"/>
    </source>
</evidence>
<dbReference type="PROSITE" id="PS00137">
    <property type="entry name" value="SUBTILASE_HIS"/>
    <property type="match status" value="1"/>
</dbReference>
<dbReference type="Pfam" id="PF18065">
    <property type="entry name" value="PatG_C"/>
    <property type="match status" value="1"/>
</dbReference>
<dbReference type="InterPro" id="IPR040483">
    <property type="entry name" value="PatG_dom"/>
</dbReference>
<evidence type="ECO:0000256" key="1">
    <source>
        <dbReference type="ARBA" id="ARBA00011073"/>
    </source>
</evidence>
<dbReference type="Pfam" id="PF00082">
    <property type="entry name" value="Peptidase_S8"/>
    <property type="match status" value="1"/>
</dbReference>
<dbReference type="AlphaFoldDB" id="A0A3N0FRT7"/>
<dbReference type="Pfam" id="PF18047">
    <property type="entry name" value="PatG_D"/>
    <property type="match status" value="1"/>
</dbReference>
<gene>
    <name evidence="10" type="ORF">EF878_19245</name>
</gene>
<dbReference type="SUPFAM" id="SSF52743">
    <property type="entry name" value="Subtilisin-like"/>
    <property type="match status" value="1"/>
</dbReference>
<evidence type="ECO:0000313" key="11">
    <source>
        <dbReference type="Proteomes" id="UP000276061"/>
    </source>
</evidence>
<proteinExistence type="inferred from homology"/>
<dbReference type="InterPro" id="IPR000209">
    <property type="entry name" value="Peptidase_S8/S53_dom"/>
</dbReference>
<evidence type="ECO:0000256" key="3">
    <source>
        <dbReference type="ARBA" id="ARBA00022801"/>
    </source>
</evidence>
<dbReference type="InterPro" id="IPR022398">
    <property type="entry name" value="Peptidase_S8_His-AS"/>
</dbReference>
<dbReference type="GO" id="GO:0004252">
    <property type="term" value="F:serine-type endopeptidase activity"/>
    <property type="evidence" value="ECO:0007669"/>
    <property type="project" value="UniProtKB-UniRule"/>
</dbReference>
<dbReference type="InterPro" id="IPR036852">
    <property type="entry name" value="Peptidase_S8/S53_dom_sf"/>
</dbReference>
<name>A0A3N0FRT7_9GAMM</name>
<keyword evidence="2 5" id="KW-0645">Protease</keyword>
<evidence type="ECO:0000256" key="4">
    <source>
        <dbReference type="ARBA" id="ARBA00022825"/>
    </source>
</evidence>
<keyword evidence="3 5" id="KW-0378">Hydrolase</keyword>
<dbReference type="PROSITE" id="PS51892">
    <property type="entry name" value="SUBTILASE"/>
    <property type="match status" value="1"/>
</dbReference>
<evidence type="ECO:0000259" key="7">
    <source>
        <dbReference type="Pfam" id="PF00082"/>
    </source>
</evidence>
<feature type="active site" description="Charge relay system" evidence="5">
    <location>
        <position position="35"/>
    </location>
</feature>
<keyword evidence="4 5" id="KW-0720">Serine protease</keyword>
<dbReference type="InterPro" id="IPR023830">
    <property type="entry name" value="Peptidase_S8A_PatG"/>
</dbReference>
<dbReference type="PRINTS" id="PR00723">
    <property type="entry name" value="SUBTILISIN"/>
</dbReference>
<organism evidence="10 11">
    <name type="scientific">Dickeya undicola</name>
    <dbReference type="NCBI Taxonomy" id="1577887"/>
    <lineage>
        <taxon>Bacteria</taxon>
        <taxon>Pseudomonadati</taxon>
        <taxon>Pseudomonadota</taxon>
        <taxon>Gammaproteobacteria</taxon>
        <taxon>Enterobacterales</taxon>
        <taxon>Pectobacteriaceae</taxon>
        <taxon>Dickeya</taxon>
    </lineage>
</organism>
<dbReference type="Proteomes" id="UP000276061">
    <property type="component" value="Unassembled WGS sequence"/>
</dbReference>
<evidence type="ECO:0000256" key="5">
    <source>
        <dbReference type="PROSITE-ProRule" id="PRU01240"/>
    </source>
</evidence>
<feature type="active site" description="Charge relay system" evidence="5">
    <location>
        <position position="223"/>
    </location>
</feature>
<dbReference type="InterPro" id="IPR050131">
    <property type="entry name" value="Peptidase_S8_subtilisin-like"/>
</dbReference>
<feature type="domain" description="Peptidase S8/S53" evidence="7">
    <location>
        <begin position="26"/>
        <end position="263"/>
    </location>
</feature>
<feature type="domain" description="PatG" evidence="8">
    <location>
        <begin position="399"/>
        <end position="500"/>
    </location>
</feature>
<feature type="compositionally biased region" description="Low complexity" evidence="6">
    <location>
        <begin position="342"/>
        <end position="358"/>
    </location>
</feature>
<sequence>MMHPSNTRHALLDNPLSDLQQLGINGEGIKIGIIDGAIDCQHPILNHLNIECFSAQTGKSTSHGTAVGSIIGGKGVGIAPASTLLSIPVFHEDERGNIHGCSERTLAKAIRDARLNGCHIINISGASLSINGQGTDELRKAIDDCEKDGVLVIAAVGNEGRNSESLPASMDFVLAVGACDKEGFPASFNNYGIKLRNKMLLASGVSIPVATPNYDLSVVSGSSFSAPVVSAVSALVMRAMNVANDSRASKMIRDVLFNTATPLVLSTAGNRDSVVYRLNIQKLFRQIAQEFYHPLPKRITTMSTEEKMVEPAAVELLVPSIIDAQQDVQNVELDDDEVLAPSSLSQEASVPSSASSHATGLSLSKISDPAANHYVHAPARRVMPQSSALDARTIRDQEKVFVIGQVGYDFGTEARLDYFTQVMGNKSGYPFDPVQMAEHLNTGDNAEQSNALIWTLKIDGIPVYAIKPDAQFAVLEYARLVEFLYEQETKGVERVSIAGVISGETRLFNGQVIPTISPVLRGMFNWESQDISKMLMGESAVGTPKSKELINFINRIYYELRNRGYESNERAINYAATNAYQMKEIFDDAFAEGLFLNKISAERSPVSRPESDCWDVVLEFFNPKERLTAARKLYRYTVDVSDVMPVTVGTLRSWHAY</sequence>
<dbReference type="RefSeq" id="WP_123253296.1">
    <property type="nucleotide sequence ID" value="NZ_RJLR01000042.1"/>
</dbReference>
<dbReference type="PANTHER" id="PTHR43806:SF11">
    <property type="entry name" value="CEREVISIN-RELATED"/>
    <property type="match status" value="1"/>
</dbReference>
<feature type="region of interest" description="Disordered" evidence="6">
    <location>
        <begin position="342"/>
        <end position="361"/>
    </location>
</feature>
<dbReference type="NCBIfam" id="TIGR03895">
    <property type="entry name" value="protease_PatA"/>
    <property type="match status" value="1"/>
</dbReference>
<evidence type="ECO:0000259" key="8">
    <source>
        <dbReference type="Pfam" id="PF18047"/>
    </source>
</evidence>
<dbReference type="InterPro" id="IPR015500">
    <property type="entry name" value="Peptidase_S8_subtilisin-rel"/>
</dbReference>
<dbReference type="GO" id="GO:0006508">
    <property type="term" value="P:proteolysis"/>
    <property type="evidence" value="ECO:0007669"/>
    <property type="project" value="UniProtKB-KW"/>
</dbReference>
<dbReference type="Gene3D" id="3.40.50.200">
    <property type="entry name" value="Peptidase S8/S53 domain"/>
    <property type="match status" value="1"/>
</dbReference>
<comment type="similarity">
    <text evidence="1 5">Belongs to the peptidase S8 family.</text>
</comment>
<evidence type="ECO:0000256" key="6">
    <source>
        <dbReference type="SAM" id="MobiDB-lite"/>
    </source>
</evidence>